<reference evidence="2 3" key="1">
    <citation type="submission" date="2019-07" db="EMBL/GenBank/DDBJ databases">
        <title>Whole genome shotgun sequence of Sporosarcina luteola NBRC 105378.</title>
        <authorList>
            <person name="Hosoyama A."/>
            <person name="Uohara A."/>
            <person name="Ohji S."/>
            <person name="Ichikawa N."/>
        </authorList>
    </citation>
    <scope>NUCLEOTIDE SEQUENCE [LARGE SCALE GENOMIC DNA]</scope>
    <source>
        <strain evidence="2 3">NBRC 105378</strain>
    </source>
</reference>
<comment type="caution">
    <text evidence="2">The sequence shown here is derived from an EMBL/GenBank/DDBJ whole genome shotgun (WGS) entry which is preliminary data.</text>
</comment>
<dbReference type="Proteomes" id="UP000321901">
    <property type="component" value="Unassembled WGS sequence"/>
</dbReference>
<keyword evidence="1" id="KW-0175">Coiled coil</keyword>
<dbReference type="EMBL" id="BJYL01000012">
    <property type="protein sequence ID" value="GEN82671.1"/>
    <property type="molecule type" value="Genomic_DNA"/>
</dbReference>
<accession>A0A511Z5F0</accession>
<evidence type="ECO:0000313" key="3">
    <source>
        <dbReference type="Proteomes" id="UP000321901"/>
    </source>
</evidence>
<dbReference type="OrthoDB" id="9920931at2"/>
<dbReference type="RefSeq" id="WP_147055917.1">
    <property type="nucleotide sequence ID" value="NZ_BJYL01000012.1"/>
</dbReference>
<name>A0A511Z5F0_9BACL</name>
<dbReference type="AlphaFoldDB" id="A0A511Z5F0"/>
<evidence type="ECO:0000313" key="2">
    <source>
        <dbReference type="EMBL" id="GEN82671.1"/>
    </source>
</evidence>
<sequence length="106" mass="12085">MVQKTAQEALDEQFQREKKQILKKLQSASQTIQQMNTLFDAQAVKQAQQQLQQASQLLNQTQAQAVTQSPTTVQQQLEQVRKQIDQAAQTLQLIETLNMGNQSFKK</sequence>
<gene>
    <name evidence="2" type="ORF">SLU01_09830</name>
</gene>
<proteinExistence type="predicted"/>
<keyword evidence="3" id="KW-1185">Reference proteome</keyword>
<protein>
    <submittedName>
        <fullName evidence="2">Uncharacterized protein</fullName>
    </submittedName>
</protein>
<organism evidence="2 3">
    <name type="scientific">Sporosarcina luteola</name>
    <dbReference type="NCBI Taxonomy" id="582850"/>
    <lineage>
        <taxon>Bacteria</taxon>
        <taxon>Bacillati</taxon>
        <taxon>Bacillota</taxon>
        <taxon>Bacilli</taxon>
        <taxon>Bacillales</taxon>
        <taxon>Caryophanaceae</taxon>
        <taxon>Sporosarcina</taxon>
    </lineage>
</organism>
<feature type="coiled-coil region" evidence="1">
    <location>
        <begin position="44"/>
        <end position="97"/>
    </location>
</feature>
<evidence type="ECO:0000256" key="1">
    <source>
        <dbReference type="SAM" id="Coils"/>
    </source>
</evidence>